<evidence type="ECO:0000313" key="5">
    <source>
        <dbReference type="Proteomes" id="UP000231553"/>
    </source>
</evidence>
<comment type="caution">
    <text evidence="4">The sequence shown here is derived from an EMBL/GenBank/DDBJ whole genome shotgun (WGS) entry which is preliminary data.</text>
</comment>
<dbReference type="CDD" id="cd03188">
    <property type="entry name" value="GST_C_Beta"/>
    <property type="match status" value="1"/>
</dbReference>
<evidence type="ECO:0000259" key="3">
    <source>
        <dbReference type="PROSITE" id="PS50405"/>
    </source>
</evidence>
<accession>A0A2M8J2F0</accession>
<keyword evidence="4" id="KW-0808">Transferase</keyword>
<protein>
    <submittedName>
        <fullName evidence="4">Glutathione S-transferase</fullName>
    </submittedName>
</protein>
<name>A0A2M8J2F0_9RHOB</name>
<dbReference type="SUPFAM" id="SSF47616">
    <property type="entry name" value="GST C-terminal domain-like"/>
    <property type="match status" value="1"/>
</dbReference>
<dbReference type="PROSITE" id="PS50404">
    <property type="entry name" value="GST_NTER"/>
    <property type="match status" value="1"/>
</dbReference>
<dbReference type="InterPro" id="IPR004045">
    <property type="entry name" value="Glutathione_S-Trfase_N"/>
</dbReference>
<dbReference type="SFLD" id="SFLDS00019">
    <property type="entry name" value="Glutathione_Transferase_(cytos"/>
    <property type="match status" value="1"/>
</dbReference>
<dbReference type="Pfam" id="PF02798">
    <property type="entry name" value="GST_N"/>
    <property type="match status" value="1"/>
</dbReference>
<dbReference type="InterPro" id="IPR004046">
    <property type="entry name" value="GST_C"/>
</dbReference>
<sequence>MKLYYSKLSSSMAVHLVLEEIGKPYEAIQMDLDSQHQFTPEFLEINPKGRVPALVLDEGEKKVVLTEVPAILSYLAQINPELSLMPTDTLEFAKAQSFNAYLSSTVHVAHAHRRRGSRWSDCAECRTSMAAKVASNMSECFAFIQAHYLKKPWVLGDSFSVCDAYLFTISRWLEGDGVDINIFPEIRRHADAMLARPPIQRIAALHC</sequence>
<dbReference type="Pfam" id="PF00043">
    <property type="entry name" value="GST_C"/>
    <property type="match status" value="1"/>
</dbReference>
<evidence type="ECO:0000256" key="1">
    <source>
        <dbReference type="RuleBase" id="RU003494"/>
    </source>
</evidence>
<evidence type="ECO:0000313" key="4">
    <source>
        <dbReference type="EMBL" id="PJE36960.1"/>
    </source>
</evidence>
<comment type="similarity">
    <text evidence="1">Belongs to the GST superfamily.</text>
</comment>
<dbReference type="PANTHER" id="PTHR44051">
    <property type="entry name" value="GLUTATHIONE S-TRANSFERASE-RELATED"/>
    <property type="match status" value="1"/>
</dbReference>
<dbReference type="CDD" id="cd03057">
    <property type="entry name" value="GST_N_Beta"/>
    <property type="match status" value="1"/>
</dbReference>
<dbReference type="PROSITE" id="PS50405">
    <property type="entry name" value="GST_CTER"/>
    <property type="match status" value="1"/>
</dbReference>
<organism evidence="4 5">
    <name type="scientific">Pseudooceanicola lipolyticus</name>
    <dbReference type="NCBI Taxonomy" id="2029104"/>
    <lineage>
        <taxon>Bacteria</taxon>
        <taxon>Pseudomonadati</taxon>
        <taxon>Pseudomonadota</taxon>
        <taxon>Alphaproteobacteria</taxon>
        <taxon>Rhodobacterales</taxon>
        <taxon>Paracoccaceae</taxon>
        <taxon>Pseudooceanicola</taxon>
    </lineage>
</organism>
<dbReference type="Proteomes" id="UP000231553">
    <property type="component" value="Unassembled WGS sequence"/>
</dbReference>
<dbReference type="InterPro" id="IPR036282">
    <property type="entry name" value="Glutathione-S-Trfase_C_sf"/>
</dbReference>
<reference evidence="4 5" key="1">
    <citation type="journal article" date="2018" name="Int. J. Syst. Evol. Microbiol.">
        <title>Pseudooceanicola lipolyticus sp. nov., a marine alphaproteobacterium, reclassification of Oceanicola flagellatus as Pseudooceanicola flagellatus comb. nov. and emended description of the genus Pseudooceanicola.</title>
        <authorList>
            <person name="Huang M.-M."/>
            <person name="Guo L.-L."/>
            <person name="Wu Y.-H."/>
            <person name="Lai Q.-L."/>
            <person name="Shao Z.-Z."/>
            <person name="Wang C.-S."/>
            <person name="Wu M."/>
            <person name="Xu X.-W."/>
        </authorList>
    </citation>
    <scope>NUCLEOTIDE SEQUENCE [LARGE SCALE GENOMIC DNA]</scope>
    <source>
        <strain evidence="4 5">157</strain>
    </source>
</reference>
<dbReference type="Gene3D" id="3.40.30.10">
    <property type="entry name" value="Glutaredoxin"/>
    <property type="match status" value="1"/>
</dbReference>
<dbReference type="SUPFAM" id="SSF52833">
    <property type="entry name" value="Thioredoxin-like"/>
    <property type="match status" value="1"/>
</dbReference>
<proteinExistence type="inferred from homology"/>
<dbReference type="AlphaFoldDB" id="A0A2M8J2F0"/>
<dbReference type="OrthoDB" id="7583243at2"/>
<dbReference type="InterPro" id="IPR040079">
    <property type="entry name" value="Glutathione_S-Trfase"/>
</dbReference>
<gene>
    <name evidence="4" type="ORF">CVM52_09220</name>
</gene>
<feature type="domain" description="GST C-terminal" evidence="3">
    <location>
        <begin position="88"/>
        <end position="207"/>
    </location>
</feature>
<dbReference type="SFLD" id="SFLDG00358">
    <property type="entry name" value="Main_(cytGST)"/>
    <property type="match status" value="1"/>
</dbReference>
<feature type="domain" description="GST N-terminal" evidence="2">
    <location>
        <begin position="1"/>
        <end position="83"/>
    </location>
</feature>
<dbReference type="RefSeq" id="WP_100162220.1">
    <property type="nucleotide sequence ID" value="NZ_PGTB01000025.1"/>
</dbReference>
<evidence type="ECO:0000259" key="2">
    <source>
        <dbReference type="PROSITE" id="PS50404"/>
    </source>
</evidence>
<dbReference type="PANTHER" id="PTHR44051:SF8">
    <property type="entry name" value="GLUTATHIONE S-TRANSFERASE GSTA"/>
    <property type="match status" value="1"/>
</dbReference>
<dbReference type="InterPro" id="IPR036249">
    <property type="entry name" value="Thioredoxin-like_sf"/>
</dbReference>
<dbReference type="EMBL" id="PGTB01000025">
    <property type="protein sequence ID" value="PJE36960.1"/>
    <property type="molecule type" value="Genomic_DNA"/>
</dbReference>
<dbReference type="Gene3D" id="1.20.1050.10">
    <property type="match status" value="1"/>
</dbReference>
<keyword evidence="5" id="KW-1185">Reference proteome</keyword>
<dbReference type="GO" id="GO:0016740">
    <property type="term" value="F:transferase activity"/>
    <property type="evidence" value="ECO:0007669"/>
    <property type="project" value="UniProtKB-KW"/>
</dbReference>
<dbReference type="SFLD" id="SFLDG01150">
    <property type="entry name" value="Main.1:_Beta-like"/>
    <property type="match status" value="1"/>
</dbReference>
<dbReference type="InterPro" id="IPR010987">
    <property type="entry name" value="Glutathione-S-Trfase_C-like"/>
</dbReference>